<feature type="region of interest" description="Disordered" evidence="1">
    <location>
        <begin position="159"/>
        <end position="207"/>
    </location>
</feature>
<comment type="caution">
    <text evidence="2">The sequence shown here is derived from an EMBL/GenBank/DDBJ whole genome shotgun (WGS) entry which is preliminary data.</text>
</comment>
<dbReference type="AlphaFoldDB" id="A0A4U5M988"/>
<feature type="compositionally biased region" description="Basic residues" evidence="1">
    <location>
        <begin position="176"/>
        <end position="196"/>
    </location>
</feature>
<evidence type="ECO:0000256" key="1">
    <source>
        <dbReference type="SAM" id="MobiDB-lite"/>
    </source>
</evidence>
<organism evidence="2 3">
    <name type="scientific">Steinernema carpocapsae</name>
    <name type="common">Entomopathogenic nematode</name>
    <dbReference type="NCBI Taxonomy" id="34508"/>
    <lineage>
        <taxon>Eukaryota</taxon>
        <taxon>Metazoa</taxon>
        <taxon>Ecdysozoa</taxon>
        <taxon>Nematoda</taxon>
        <taxon>Chromadorea</taxon>
        <taxon>Rhabditida</taxon>
        <taxon>Tylenchina</taxon>
        <taxon>Panagrolaimomorpha</taxon>
        <taxon>Strongyloidoidea</taxon>
        <taxon>Steinernematidae</taxon>
        <taxon>Steinernema</taxon>
    </lineage>
</organism>
<feature type="compositionally biased region" description="Basic and acidic residues" evidence="1">
    <location>
        <begin position="159"/>
        <end position="175"/>
    </location>
</feature>
<feature type="compositionally biased region" description="Basic and acidic residues" evidence="1">
    <location>
        <begin position="197"/>
        <end position="207"/>
    </location>
</feature>
<dbReference type="EMBL" id="AZBU02000009">
    <property type="protein sequence ID" value="TKR65546.1"/>
    <property type="molecule type" value="Genomic_DNA"/>
</dbReference>
<feature type="region of interest" description="Disordered" evidence="1">
    <location>
        <begin position="112"/>
        <end position="139"/>
    </location>
</feature>
<feature type="compositionally biased region" description="Acidic residues" evidence="1">
    <location>
        <begin position="124"/>
        <end position="133"/>
    </location>
</feature>
<reference evidence="2 3" key="1">
    <citation type="journal article" date="2015" name="Genome Biol.">
        <title>Comparative genomics of Steinernema reveals deeply conserved gene regulatory networks.</title>
        <authorList>
            <person name="Dillman A.R."/>
            <person name="Macchietto M."/>
            <person name="Porter C.F."/>
            <person name="Rogers A."/>
            <person name="Williams B."/>
            <person name="Antoshechkin I."/>
            <person name="Lee M.M."/>
            <person name="Goodwin Z."/>
            <person name="Lu X."/>
            <person name="Lewis E.E."/>
            <person name="Goodrich-Blair H."/>
            <person name="Stock S.P."/>
            <person name="Adams B.J."/>
            <person name="Sternberg P.W."/>
            <person name="Mortazavi A."/>
        </authorList>
    </citation>
    <scope>NUCLEOTIDE SEQUENCE [LARGE SCALE GENOMIC DNA]</scope>
    <source>
        <strain evidence="2 3">ALL</strain>
    </source>
</reference>
<gene>
    <name evidence="2" type="ORF">L596_025935</name>
</gene>
<dbReference type="Proteomes" id="UP000298663">
    <property type="component" value="Unassembled WGS sequence"/>
</dbReference>
<sequence length="221" mass="25587">MGCKHSRVRRVRDEFALRRHTLQPEVLQWNSDADLTLGVEDTEEVTKEALIWKWLLGNALVNQGGDWETEVGVDEDLPLDFTLAKQFDPLQPIEERSACKLESKEDVFMTPSPFLVEKPKPESEENEEEEPEVDFGKSEALDVRSGGCSTFYFNHIPDEELPKASKEEGEDEKAAKKARSKKKDRKRELKKRKVRQQRREEEQIRKWSDDLKMLLGVGCTL</sequence>
<protein>
    <submittedName>
        <fullName evidence="2">Uncharacterized protein</fullName>
    </submittedName>
</protein>
<proteinExistence type="predicted"/>
<evidence type="ECO:0000313" key="2">
    <source>
        <dbReference type="EMBL" id="TKR65546.1"/>
    </source>
</evidence>
<keyword evidence="3" id="KW-1185">Reference proteome</keyword>
<evidence type="ECO:0000313" key="3">
    <source>
        <dbReference type="Proteomes" id="UP000298663"/>
    </source>
</evidence>
<accession>A0A4U5M988</accession>
<reference evidence="2 3" key="2">
    <citation type="journal article" date="2019" name="G3 (Bethesda)">
        <title>Hybrid Assembly of the Genome of the Entomopathogenic Nematode Steinernema carpocapsae Identifies the X-Chromosome.</title>
        <authorList>
            <person name="Serra L."/>
            <person name="Macchietto M."/>
            <person name="Macias-Munoz A."/>
            <person name="McGill C.J."/>
            <person name="Rodriguez I.M."/>
            <person name="Rodriguez B."/>
            <person name="Murad R."/>
            <person name="Mortazavi A."/>
        </authorList>
    </citation>
    <scope>NUCLEOTIDE SEQUENCE [LARGE SCALE GENOMIC DNA]</scope>
    <source>
        <strain evidence="2 3">ALL</strain>
    </source>
</reference>
<name>A0A4U5M988_STECR</name>